<reference evidence="1" key="1">
    <citation type="journal article" date="2023" name="G3 (Bethesda)">
        <title>Whole genome assembly and annotation of the endangered Caribbean coral Acropora cervicornis.</title>
        <authorList>
            <person name="Selwyn J.D."/>
            <person name="Vollmer S.V."/>
        </authorList>
    </citation>
    <scope>NUCLEOTIDE SEQUENCE</scope>
    <source>
        <strain evidence="1">K2</strain>
    </source>
</reference>
<dbReference type="EMBL" id="JARQWQ010000057">
    <property type="protein sequence ID" value="KAK2556207.1"/>
    <property type="molecule type" value="Genomic_DNA"/>
</dbReference>
<protein>
    <submittedName>
        <fullName evidence="1">Uncharacterized protein</fullName>
    </submittedName>
</protein>
<evidence type="ECO:0000313" key="2">
    <source>
        <dbReference type="Proteomes" id="UP001249851"/>
    </source>
</evidence>
<comment type="caution">
    <text evidence="1">The sequence shown here is derived from an EMBL/GenBank/DDBJ whole genome shotgun (WGS) entry which is preliminary data.</text>
</comment>
<name>A0AAD9Q7I3_ACRCE</name>
<dbReference type="Proteomes" id="UP001249851">
    <property type="component" value="Unassembled WGS sequence"/>
</dbReference>
<evidence type="ECO:0000313" key="1">
    <source>
        <dbReference type="EMBL" id="KAK2556207.1"/>
    </source>
</evidence>
<keyword evidence="2" id="KW-1185">Reference proteome</keyword>
<feature type="non-terminal residue" evidence="1">
    <location>
        <position position="1"/>
    </location>
</feature>
<dbReference type="AlphaFoldDB" id="A0AAD9Q7I3"/>
<organism evidence="1 2">
    <name type="scientific">Acropora cervicornis</name>
    <name type="common">Staghorn coral</name>
    <dbReference type="NCBI Taxonomy" id="6130"/>
    <lineage>
        <taxon>Eukaryota</taxon>
        <taxon>Metazoa</taxon>
        <taxon>Cnidaria</taxon>
        <taxon>Anthozoa</taxon>
        <taxon>Hexacorallia</taxon>
        <taxon>Scleractinia</taxon>
        <taxon>Astrocoeniina</taxon>
        <taxon>Acroporidae</taxon>
        <taxon>Acropora</taxon>
    </lineage>
</organism>
<proteinExistence type="predicted"/>
<gene>
    <name evidence="1" type="ORF">P5673_021815</name>
</gene>
<reference evidence="1" key="2">
    <citation type="journal article" date="2023" name="Science">
        <title>Genomic signatures of disease resistance in endangered staghorn corals.</title>
        <authorList>
            <person name="Vollmer S.V."/>
            <person name="Selwyn J.D."/>
            <person name="Despard B.A."/>
            <person name="Roesel C.L."/>
        </authorList>
    </citation>
    <scope>NUCLEOTIDE SEQUENCE</scope>
    <source>
        <strain evidence="1">K2</strain>
    </source>
</reference>
<accession>A0AAD9Q7I3</accession>
<sequence>IKAGKSYRTIFSQGLTSESEFSCLLWDFAGHSERYPLPCCTYKAIRTAFPSENGQYHGFEDDES</sequence>